<comment type="caution">
    <text evidence="4">The sequence shown here is derived from an EMBL/GenBank/DDBJ whole genome shotgun (WGS) entry which is preliminary data.</text>
</comment>
<dbReference type="Gene3D" id="3.40.50.300">
    <property type="entry name" value="P-loop containing nucleotide triphosphate hydrolases"/>
    <property type="match status" value="1"/>
</dbReference>
<dbReference type="SUPFAM" id="SSF160246">
    <property type="entry name" value="EspE N-terminal domain-like"/>
    <property type="match status" value="1"/>
</dbReference>
<dbReference type="PANTHER" id="PTHR30258">
    <property type="entry name" value="TYPE II SECRETION SYSTEM PROTEIN GSPE-RELATED"/>
    <property type="match status" value="1"/>
</dbReference>
<protein>
    <submittedName>
        <fullName evidence="4">Type II secretion system protein E</fullName>
    </submittedName>
</protein>
<dbReference type="InterPro" id="IPR001482">
    <property type="entry name" value="T2SS/T4SS_dom"/>
</dbReference>
<evidence type="ECO:0000256" key="1">
    <source>
        <dbReference type="ARBA" id="ARBA00022741"/>
    </source>
</evidence>
<dbReference type="Gene3D" id="3.30.450.90">
    <property type="match status" value="1"/>
</dbReference>
<keyword evidence="1" id="KW-0547">Nucleotide-binding</keyword>
<dbReference type="PROSITE" id="PS00662">
    <property type="entry name" value="T2SP_E"/>
    <property type="match status" value="1"/>
</dbReference>
<dbReference type="SMART" id="SM00382">
    <property type="entry name" value="AAA"/>
    <property type="match status" value="1"/>
</dbReference>
<accession>A0A1J5TCE5</accession>
<evidence type="ECO:0000259" key="3">
    <source>
        <dbReference type="PROSITE" id="PS00662"/>
    </source>
</evidence>
<dbReference type="InterPro" id="IPR027417">
    <property type="entry name" value="P-loop_NTPase"/>
</dbReference>
<dbReference type="GO" id="GO:0005524">
    <property type="term" value="F:ATP binding"/>
    <property type="evidence" value="ECO:0007669"/>
    <property type="project" value="UniProtKB-KW"/>
</dbReference>
<dbReference type="SUPFAM" id="SSF52540">
    <property type="entry name" value="P-loop containing nucleoside triphosphate hydrolases"/>
    <property type="match status" value="1"/>
</dbReference>
<organism evidence="4">
    <name type="scientific">mine drainage metagenome</name>
    <dbReference type="NCBI Taxonomy" id="410659"/>
    <lineage>
        <taxon>unclassified sequences</taxon>
        <taxon>metagenomes</taxon>
        <taxon>ecological metagenomes</taxon>
    </lineage>
</organism>
<dbReference type="GO" id="GO:0016887">
    <property type="term" value="F:ATP hydrolysis activity"/>
    <property type="evidence" value="ECO:0007669"/>
    <property type="project" value="TreeGrafter"/>
</dbReference>
<dbReference type="InterPro" id="IPR003593">
    <property type="entry name" value="AAA+_ATPase"/>
</dbReference>
<gene>
    <name evidence="4" type="primary">epsE_3</name>
    <name evidence="4" type="ORF">GALL_09230</name>
</gene>
<keyword evidence="2" id="KW-0067">ATP-binding</keyword>
<dbReference type="GO" id="GO:0005886">
    <property type="term" value="C:plasma membrane"/>
    <property type="evidence" value="ECO:0007669"/>
    <property type="project" value="TreeGrafter"/>
</dbReference>
<sequence>MLPAQVLTRLNLSSDQLQSVIETACGQRMSMVAKALAIPESQALALVAESAGLDVASNLETDPVTRGLIPARLAHDYQIIPIKVGDDTQDIDQEQSGDNRLAAFHLAAAWPPDDTVVDWVRTFTPRTQVWHLAVAERVHQLIVDTFGVGSGSLEDSDDAYIAPDALPQEEEIVDEDAAVVRFVSDVISQAIADHATDIHFEPQENQLCIRYRVDGLLVPVPVPENLRRFQDAIISRLKIMARLNISEKRLPQDGRINFKAEGANLDIRVSTIPTIYAESISLRLLNTKKEAYSMDRLGMSAEEQRQVLELLDYPHGIILVTGPTGSGKSTSLNAFLRKINSTDLRIITIEDPIEYEVAGANQMQVRPEIGLTFAGALRHVLRQDPDVIMVGEIRDRETADIAIRASLTGHLVFSTIHTNDAPGAITRLIDMGIEPFLVASAIELVIAQRLVRRLCPECCRSEPIHRTKLLDTLAILGVDPSEAEGVETLKAPVGCDRCRNTGYRGRIGLFEIFRPNEALHDLILRRESTRALANCARDHGMRTLSQSGWEKVRAGHTTLEEVLRVITTSDK</sequence>
<name>A0A1J5TCE5_9ZZZZ</name>
<reference evidence="4" key="1">
    <citation type="submission" date="2016-10" db="EMBL/GenBank/DDBJ databases">
        <title>Sequence of Gallionella enrichment culture.</title>
        <authorList>
            <person name="Poehlein A."/>
            <person name="Muehling M."/>
            <person name="Daniel R."/>
        </authorList>
    </citation>
    <scope>NUCLEOTIDE SEQUENCE</scope>
</reference>
<evidence type="ECO:0000256" key="2">
    <source>
        <dbReference type="ARBA" id="ARBA00022840"/>
    </source>
</evidence>
<dbReference type="AlphaFoldDB" id="A0A1J5TCE5"/>
<dbReference type="InterPro" id="IPR037257">
    <property type="entry name" value="T2SS_E_N_sf"/>
</dbReference>
<dbReference type="Pfam" id="PF00437">
    <property type="entry name" value="T2SSE"/>
    <property type="match status" value="1"/>
</dbReference>
<dbReference type="EMBL" id="MLJW01000002">
    <property type="protein sequence ID" value="OIR18586.1"/>
    <property type="molecule type" value="Genomic_DNA"/>
</dbReference>
<dbReference type="CDD" id="cd01129">
    <property type="entry name" value="PulE-GspE-like"/>
    <property type="match status" value="1"/>
</dbReference>
<dbReference type="FunFam" id="3.40.50.300:FF:000398">
    <property type="entry name" value="Type IV pilus assembly ATPase PilB"/>
    <property type="match status" value="1"/>
</dbReference>
<feature type="domain" description="Bacterial type II secretion system protein E" evidence="3">
    <location>
        <begin position="381"/>
        <end position="395"/>
    </location>
</feature>
<dbReference type="PANTHER" id="PTHR30258:SF2">
    <property type="entry name" value="COMG OPERON PROTEIN 1"/>
    <property type="match status" value="1"/>
</dbReference>
<proteinExistence type="predicted"/>
<evidence type="ECO:0000313" key="4">
    <source>
        <dbReference type="EMBL" id="OIR18586.1"/>
    </source>
</evidence>